<protein>
    <recommendedName>
        <fullName evidence="4">Transmembrane protein</fullName>
    </recommendedName>
</protein>
<dbReference type="VEuPathDB" id="TriTrypDB:ECC02_006414"/>
<reference evidence="2 3" key="1">
    <citation type="journal article" date="2019" name="Genome Biol. Evol.">
        <title>Nanopore Sequencing Significantly Improves Genome Assembly of the Protozoan Parasite Trypanosoma cruzi.</title>
        <authorList>
            <person name="Diaz-Viraque F."/>
            <person name="Pita S."/>
            <person name="Greif G."/>
            <person name="de Souza R.C.M."/>
            <person name="Iraola G."/>
            <person name="Robello C."/>
        </authorList>
    </citation>
    <scope>NUCLEOTIDE SEQUENCE [LARGE SCALE GENOMIC DNA]</scope>
    <source>
        <strain evidence="2 3">Berenice</strain>
    </source>
</reference>
<gene>
    <name evidence="2" type="ORF">ECC02_006414</name>
</gene>
<evidence type="ECO:0000313" key="3">
    <source>
        <dbReference type="Proteomes" id="UP000583944"/>
    </source>
</evidence>
<feature type="transmembrane region" description="Helical" evidence="1">
    <location>
        <begin position="33"/>
        <end position="56"/>
    </location>
</feature>
<evidence type="ECO:0000256" key="1">
    <source>
        <dbReference type="SAM" id="Phobius"/>
    </source>
</evidence>
<sequence>MENTCISEGGGGMKPFNRVEACLLFGAIPYTYAYSLSLFSFLFFFSLSLSLLAALNVHNIMENEMPRLPVWFGGATLLGGGYYAFYYHFYTPRHTTRSEIETAIEAEKLKWQSVMQRYAILHHMVQKLRDGGTDATNRERLYIYCELQKLREAFYNLCIRAQSASEKQTVLRDLDEVETANCTVLNFRDEALTVGQIITCQLCFSLYVLCFCLIDPVLRRVHCEAVERVRRHGLHIVSRWMMRRLRIPVTMTLENALPPPDGDVNEVTREDEEYIVFSPQHWIEVVGFWACPTNPLLTNIRVRWLLPCDVVPFEVHWRGRRQQMQQELRDPILVVRKEEENRRPVVQSSFGYPLASRLTCGGGMQDGSNSDHVLATTDVHTPRFFPVVSTGMPRVLFVSDAVARRDVRTRRTLNEVYTNVKQRQFPVTHNVIKNNKADDCVKGYDATYEQLHAWRKHGGVPVWHRVEWGSVYGDVGSGGNRNRRELTFRMGRPCSAKELMVRQLELLQNVLLQTESNGEEVSLL</sequence>
<dbReference type="EMBL" id="JABDHM010000049">
    <property type="protein sequence ID" value="KAF5220565.1"/>
    <property type="molecule type" value="Genomic_DNA"/>
</dbReference>
<keyword evidence="1" id="KW-0472">Membrane</keyword>
<name>A0A7J6Y277_TRYCR</name>
<dbReference type="VEuPathDB" id="TriTrypDB:BCY84_19625"/>
<comment type="caution">
    <text evidence="2">The sequence shown here is derived from an EMBL/GenBank/DDBJ whole genome shotgun (WGS) entry which is preliminary data.</text>
</comment>
<keyword evidence="1" id="KW-0812">Transmembrane</keyword>
<dbReference type="AlphaFoldDB" id="A0A7J6Y277"/>
<organism evidence="2 3">
    <name type="scientific">Trypanosoma cruzi</name>
    <dbReference type="NCBI Taxonomy" id="5693"/>
    <lineage>
        <taxon>Eukaryota</taxon>
        <taxon>Discoba</taxon>
        <taxon>Euglenozoa</taxon>
        <taxon>Kinetoplastea</taxon>
        <taxon>Metakinetoplastina</taxon>
        <taxon>Trypanosomatida</taxon>
        <taxon>Trypanosomatidae</taxon>
        <taxon>Trypanosoma</taxon>
        <taxon>Schizotrypanum</taxon>
    </lineage>
</organism>
<accession>A0A7J6Y277</accession>
<evidence type="ECO:0008006" key="4">
    <source>
        <dbReference type="Google" id="ProtNLM"/>
    </source>
</evidence>
<feature type="transmembrane region" description="Helical" evidence="1">
    <location>
        <begin position="68"/>
        <end position="89"/>
    </location>
</feature>
<dbReference type="Proteomes" id="UP000583944">
    <property type="component" value="Unassembled WGS sequence"/>
</dbReference>
<keyword evidence="1" id="KW-1133">Transmembrane helix</keyword>
<proteinExistence type="predicted"/>
<evidence type="ECO:0000313" key="2">
    <source>
        <dbReference type="EMBL" id="KAF5220565.1"/>
    </source>
</evidence>